<name>A0ABQ1DU85_PSECI</name>
<feature type="region of interest" description="Disordered" evidence="1">
    <location>
        <begin position="27"/>
        <end position="53"/>
    </location>
</feature>
<protein>
    <submittedName>
        <fullName evidence="2">Uncharacterized protein</fullName>
    </submittedName>
</protein>
<dbReference type="Proteomes" id="UP000614982">
    <property type="component" value="Unassembled WGS sequence"/>
</dbReference>
<sequence length="142" mass="16088">MVKAIQRIHELAVAYRGPKEAEFHELARRTDLSTEDNNVDPDGDAERLSPKSEDSDIKWIFEEALAMLFSLAFPATKATAQEIFDGLSSLLEQPISDAVIVGFDKPFRLKAQLKKKVPVRQQELYGYFKGLIPSEEEFNSEE</sequence>
<dbReference type="EMBL" id="BLWA01000018">
    <property type="protein sequence ID" value="GFM94585.1"/>
    <property type="molecule type" value="Genomic_DNA"/>
</dbReference>
<evidence type="ECO:0000256" key="1">
    <source>
        <dbReference type="SAM" id="MobiDB-lite"/>
    </source>
</evidence>
<comment type="caution">
    <text evidence="2">The sequence shown here is derived from an EMBL/GenBank/DDBJ whole genome shotgun (WGS) entry which is preliminary data.</text>
</comment>
<evidence type="ECO:0000313" key="3">
    <source>
        <dbReference type="Proteomes" id="UP000614982"/>
    </source>
</evidence>
<gene>
    <name evidence="2" type="ORF">PSCICP_45570</name>
</gene>
<evidence type="ECO:0000313" key="2">
    <source>
        <dbReference type="EMBL" id="GFM94585.1"/>
    </source>
</evidence>
<feature type="compositionally biased region" description="Acidic residues" evidence="1">
    <location>
        <begin position="33"/>
        <end position="43"/>
    </location>
</feature>
<organism evidence="2 3">
    <name type="scientific">Pseudomonas cichorii</name>
    <dbReference type="NCBI Taxonomy" id="36746"/>
    <lineage>
        <taxon>Bacteria</taxon>
        <taxon>Pseudomonadati</taxon>
        <taxon>Pseudomonadota</taxon>
        <taxon>Gammaproteobacteria</taxon>
        <taxon>Pseudomonadales</taxon>
        <taxon>Pseudomonadaceae</taxon>
        <taxon>Pseudomonas</taxon>
    </lineage>
</organism>
<dbReference type="RefSeq" id="WP_201018345.1">
    <property type="nucleotide sequence ID" value="NZ_BLVZ01000005.1"/>
</dbReference>
<accession>A0ABQ1DU85</accession>
<keyword evidence="3" id="KW-1185">Reference proteome</keyword>
<feature type="compositionally biased region" description="Basic and acidic residues" evidence="1">
    <location>
        <begin position="44"/>
        <end position="53"/>
    </location>
</feature>
<proteinExistence type="predicted"/>
<reference evidence="2 3" key="1">
    <citation type="submission" date="2020-05" db="EMBL/GenBank/DDBJ databases">
        <title>Genetic diversity of Pseudomonas cichorii.</title>
        <authorList>
            <person name="Tani S."/>
            <person name="Yagi H."/>
            <person name="Hashimoto S."/>
            <person name="Iiyama K."/>
            <person name="Furuya N."/>
        </authorList>
    </citation>
    <scope>NUCLEOTIDE SEQUENCE [LARGE SCALE GENOMIC DNA]</scope>
    <source>
        <strain evidence="2 3">LMG 2162</strain>
    </source>
</reference>